<dbReference type="VEuPathDB" id="TriTrypDB:Lsey_0255_0070"/>
<dbReference type="PANTHER" id="PTHR15615">
    <property type="match status" value="1"/>
</dbReference>
<feature type="region of interest" description="Disordered" evidence="1">
    <location>
        <begin position="956"/>
        <end position="980"/>
    </location>
</feature>
<feature type="region of interest" description="Disordered" evidence="1">
    <location>
        <begin position="40"/>
        <end position="60"/>
    </location>
</feature>
<comment type="caution">
    <text evidence="2">The sequence shown here is derived from an EMBL/GenBank/DDBJ whole genome shotgun (WGS) entry which is preliminary data.</text>
</comment>
<evidence type="ECO:0000313" key="3">
    <source>
        <dbReference type="Proteomes" id="UP000038009"/>
    </source>
</evidence>
<protein>
    <submittedName>
        <fullName evidence="2">Putative CYC2-like cyclin putative G1 cyclin CycE4</fullName>
    </submittedName>
</protein>
<feature type="region of interest" description="Disordered" evidence="1">
    <location>
        <begin position="110"/>
        <end position="143"/>
    </location>
</feature>
<feature type="region of interest" description="Disordered" evidence="1">
    <location>
        <begin position="1085"/>
        <end position="1145"/>
    </location>
</feature>
<dbReference type="Gene3D" id="1.10.472.10">
    <property type="entry name" value="Cyclin-like"/>
    <property type="match status" value="1"/>
</dbReference>
<dbReference type="SUPFAM" id="SSF47954">
    <property type="entry name" value="Cyclin-like"/>
    <property type="match status" value="1"/>
</dbReference>
<dbReference type="AlphaFoldDB" id="A0A0N1HTR5"/>
<evidence type="ECO:0000313" key="2">
    <source>
        <dbReference type="EMBL" id="KPI84481.1"/>
    </source>
</evidence>
<proteinExistence type="predicted"/>
<evidence type="ECO:0000256" key="1">
    <source>
        <dbReference type="SAM" id="MobiDB-lite"/>
    </source>
</evidence>
<reference evidence="2 3" key="1">
    <citation type="journal article" date="2015" name="PLoS Pathog.">
        <title>Leptomonas seymouri: Adaptations to the Dixenous Life Cycle Analyzed by Genome Sequencing, Transcriptome Profiling and Co-infection with Leishmania donovani.</title>
        <authorList>
            <person name="Kraeva N."/>
            <person name="Butenko A."/>
            <person name="Hlavacova J."/>
            <person name="Kostygov A."/>
            <person name="Myskova J."/>
            <person name="Grybchuk D."/>
            <person name="Lestinova T."/>
            <person name="Votypka J."/>
            <person name="Volf P."/>
            <person name="Opperdoes F."/>
            <person name="Flegontov P."/>
            <person name="Lukes J."/>
            <person name="Yurchenko V."/>
        </authorList>
    </citation>
    <scope>NUCLEOTIDE SEQUENCE [LARGE SCALE GENOMIC DNA]</scope>
    <source>
        <strain evidence="2 3">ATCC 30220</strain>
    </source>
</reference>
<dbReference type="OMA" id="MAPMVFI"/>
<name>A0A0N1HTR5_LEPSE</name>
<feature type="compositionally biased region" description="Low complexity" evidence="1">
    <location>
        <begin position="956"/>
        <end position="976"/>
    </location>
</feature>
<dbReference type="OrthoDB" id="244495at2759"/>
<dbReference type="GO" id="GO:0019901">
    <property type="term" value="F:protein kinase binding"/>
    <property type="evidence" value="ECO:0007669"/>
    <property type="project" value="InterPro"/>
</dbReference>
<dbReference type="PANTHER" id="PTHR15615:SF112">
    <property type="entry name" value="CYCLIN, PUTATIVE-RELATED"/>
    <property type="match status" value="1"/>
</dbReference>
<feature type="region of interest" description="Disordered" evidence="1">
    <location>
        <begin position="1020"/>
        <end position="1056"/>
    </location>
</feature>
<dbReference type="InterPro" id="IPR013922">
    <property type="entry name" value="Cyclin_PHO80-like"/>
</dbReference>
<keyword evidence="3" id="KW-1185">Reference proteome</keyword>
<dbReference type="Proteomes" id="UP000038009">
    <property type="component" value="Unassembled WGS sequence"/>
</dbReference>
<feature type="region of interest" description="Disordered" evidence="1">
    <location>
        <begin position="793"/>
        <end position="845"/>
    </location>
</feature>
<sequence>MESLHSRCSSPERASAQMKSAVHEYEALKSSYTPYVNKEDAKGADEAVENVDPSNLASHHDRSFALNPMKASSKPASAVLATKNPLGSKPVSAEADTGLKIEKGRGSCCKDENSDTADFTALDNGSGETLSPPSSCADALSSGPSLATVAKPTEWGLQSFPPLTASTLTTAAAVAVDAEGLSSHSTVLGAAAVADVKAKIDAPFASMTSAKLARFTTQTMQTIARTAALREEAADSAANSFFRQKASSGVAEFSAAETAAHIVDSEDPIGMRQLYRLPHTLAGSSVSMPSLHRPVACTATAKSAHATILANAAASPTKRSTGEFCMERFAVFYEVALEELMSECEQRMANAPASWRDGQRQFICGDCNRNLATSTLSFDSPRSGVSPVSGHVSQFSTATSSSTGPAYPPCFPNASHNTHGLHTRELSGSLYAASRAIPLSLPAPALQPRTYSFSSAGQVRQAELEKDIPAEETVPALLASLGQHHGKMAPMVFIAALAYLARVTVQCVSELLSITRANWYRLTTTAILIAAKVYDEHSSSRLNAHFARSSGIPLSELTKLELDFLYLIDFDLLLTQSEVEQWLTWMETLAVRRDLMTPLQSYFRHGVESPSAAVAPMMPGTISPATVPLSCAALPEFVEKHSSTTADVRLTARLTNDGVLTDSATVTSPLAAHASRVFTHVRAGGNVASTSNDASANIAPAHQLTGVPEASSAIIPQCGLRSPTLRSPTSFIATPKSLLEAPRSTLSGVSLPGSVTTSVACLRAVGVLPSPIHGVLPACPPPLQTRLFSVVHGKREPPSPRSVRQLSRLDVSFPSAPQPPPMEPNSPVGFFKQPQGGSHGYAHHHAQRTNANAATAAAAAGHGLFGAEVSNAQRTKAPFLASAFAGTTAAASWSNGFSHTEQKVNASGTAHATQQSFAEERRGVPFYANGAVARKGAMAAIGAAAAVAMHSSASAGSKLSSSTTATSGNTNTGSSTRWGPFGMVQQVRDVLGVTASLVRGQLNVLAPAKAPEELKRLPPRAVTNEDTSHNTTGRGGRAGMRSATDLHGGNSGALYGESQASDVDKVNGSSGIGRKSAPAELIDAAPKLPHSPGRCGRRYHTLSPGQNSIHSKTHDPGARLSAAQHADPRASAKAFAQAEPNGGAEVEYGYYDEEGEEEEGEYYEENEYGYYGEDGFYYAYGEEEGYEEEEGDYYYEEGDEEDWYEEESEYFQRCRPPLTHSPPSL</sequence>
<accession>A0A0N1HTR5</accession>
<organism evidence="2 3">
    <name type="scientific">Leptomonas seymouri</name>
    <dbReference type="NCBI Taxonomy" id="5684"/>
    <lineage>
        <taxon>Eukaryota</taxon>
        <taxon>Discoba</taxon>
        <taxon>Euglenozoa</taxon>
        <taxon>Kinetoplastea</taxon>
        <taxon>Metakinetoplastina</taxon>
        <taxon>Trypanosomatida</taxon>
        <taxon>Trypanosomatidae</taxon>
        <taxon>Leishmaniinae</taxon>
        <taxon>Leptomonas</taxon>
    </lineage>
</organism>
<feature type="region of interest" description="Disordered" evidence="1">
    <location>
        <begin position="1"/>
        <end position="20"/>
    </location>
</feature>
<dbReference type="InterPro" id="IPR036915">
    <property type="entry name" value="Cyclin-like_sf"/>
</dbReference>
<dbReference type="Pfam" id="PF08613">
    <property type="entry name" value="Cyclin"/>
    <property type="match status" value="1"/>
</dbReference>
<gene>
    <name evidence="2" type="ORF">ABL78_6469</name>
</gene>
<feature type="region of interest" description="Disordered" evidence="1">
    <location>
        <begin position="1201"/>
        <end position="1225"/>
    </location>
</feature>
<dbReference type="EMBL" id="LJSK01000255">
    <property type="protein sequence ID" value="KPI84481.1"/>
    <property type="molecule type" value="Genomic_DNA"/>
</dbReference>